<dbReference type="EMBL" id="JAWRVI010000035">
    <property type="protein sequence ID" value="KAK4087031.1"/>
    <property type="molecule type" value="Genomic_DNA"/>
</dbReference>
<dbReference type="InterPro" id="IPR007219">
    <property type="entry name" value="XnlR_reg_dom"/>
</dbReference>
<dbReference type="InterPro" id="IPR021190">
    <property type="entry name" value="Pept_M10A"/>
</dbReference>
<dbReference type="PANTHER" id="PTHR47338">
    <property type="entry name" value="ZN(II)2CYS6 TRANSCRIPTION FACTOR (EUROFUNG)-RELATED"/>
    <property type="match status" value="1"/>
</dbReference>
<evidence type="ECO:0000259" key="8">
    <source>
        <dbReference type="SMART" id="SM00906"/>
    </source>
</evidence>
<evidence type="ECO:0000259" key="7">
    <source>
        <dbReference type="SMART" id="SM00235"/>
    </source>
</evidence>
<gene>
    <name evidence="9" type="ORF">Purlil1_8550</name>
</gene>
<keyword evidence="4" id="KW-0804">Transcription</keyword>
<dbReference type="SUPFAM" id="SSF89372">
    <property type="entry name" value="Fucose-specific lectin"/>
    <property type="match status" value="2"/>
</dbReference>
<dbReference type="Pfam" id="PF04082">
    <property type="entry name" value="Fungal_trans"/>
    <property type="match status" value="1"/>
</dbReference>
<dbReference type="CDD" id="cd00067">
    <property type="entry name" value="GAL4"/>
    <property type="match status" value="1"/>
</dbReference>
<feature type="region of interest" description="Disordered" evidence="6">
    <location>
        <begin position="1215"/>
        <end position="1257"/>
    </location>
</feature>
<dbReference type="InterPro" id="IPR050815">
    <property type="entry name" value="TF_fung"/>
</dbReference>
<organism evidence="9 10">
    <name type="scientific">Purpureocillium lilacinum</name>
    <name type="common">Paecilomyces lilacinus</name>
    <dbReference type="NCBI Taxonomy" id="33203"/>
    <lineage>
        <taxon>Eukaryota</taxon>
        <taxon>Fungi</taxon>
        <taxon>Dikarya</taxon>
        <taxon>Ascomycota</taxon>
        <taxon>Pezizomycotina</taxon>
        <taxon>Sordariomycetes</taxon>
        <taxon>Hypocreomycetidae</taxon>
        <taxon>Hypocreales</taxon>
        <taxon>Ophiocordycipitaceae</taxon>
        <taxon>Purpureocillium</taxon>
    </lineage>
</organism>
<evidence type="ECO:0000313" key="10">
    <source>
        <dbReference type="Proteomes" id="UP001287286"/>
    </source>
</evidence>
<feature type="compositionally biased region" description="Low complexity" evidence="6">
    <location>
        <begin position="1239"/>
        <end position="1252"/>
    </location>
</feature>
<accession>A0ABR0BT45</accession>
<feature type="region of interest" description="Disordered" evidence="6">
    <location>
        <begin position="156"/>
        <end position="176"/>
    </location>
</feature>
<dbReference type="SUPFAM" id="SSF55486">
    <property type="entry name" value="Metalloproteases ('zincins'), catalytic domain"/>
    <property type="match status" value="1"/>
</dbReference>
<dbReference type="InterPro" id="IPR006026">
    <property type="entry name" value="Peptidase_Metallo"/>
</dbReference>
<keyword evidence="3" id="KW-0805">Transcription regulation</keyword>
<dbReference type="Proteomes" id="UP001287286">
    <property type="component" value="Unassembled WGS sequence"/>
</dbReference>
<reference evidence="9 10" key="1">
    <citation type="journal article" date="2024" name="Microbiol. Resour. Announc.">
        <title>Genome annotations for the ascomycete fungi Trichoderma harzianum, Trichoderma aggressivum, and Purpureocillium lilacinum.</title>
        <authorList>
            <person name="Beijen E.P.W."/>
            <person name="Ohm R.A."/>
        </authorList>
    </citation>
    <scope>NUCLEOTIDE SEQUENCE [LARGE SCALE GENOMIC DNA]</scope>
    <source>
        <strain evidence="9 10">CBS 150709</strain>
    </source>
</reference>
<feature type="region of interest" description="Disordered" evidence="6">
    <location>
        <begin position="383"/>
        <end position="403"/>
    </location>
</feature>
<dbReference type="InterPro" id="IPR024079">
    <property type="entry name" value="MetalloPept_cat_dom_sf"/>
</dbReference>
<sequence length="2108" mass="224565">MYGVGRDNDNGAVVPLVPLKQGGRATNLATAGHGELNRAEGMTTSDEFPGPGPGVPVAGARKRGPQSSPERAVARRYSALGGLSAGADWFPAGLPGRVSKVAAMRGASSPAWGAGALEPGARGGPACSACLICKLEGGLAAAAGAPTFEVARFNRREREPASQSQEEGGKARTLPPLPLPLDPFSSANGGNGCDPRDAAQQQLLLNYYSPRADRIRLGSKQVASHRIASHLISSKAHLPAPSISALAEFATPQGWVCARACAESPVEVHPYHCVSPGRPRRTLTPPRQLALVQSTSRVNHVLTHPSSPTTALFVAAIAAETVSVARPSHPSSDDARLSSSRRRSSAPLSGPATEHEMNPSPHGIAAGHAHPVAIPRQQVSIERLPARRQETGPRESMNCKSCRKRKVSQQSSPLWPMDSVEPLAGPARSCYRGPTATCPVRPSLTRPSLARQIKCNRLRPTCEACQIFQCPCVYDAVPKKRGPKTDVLEALLKRVDGLEAKLKEKNAEGSSSKDEDAGNDVTPEESDGNGAEPMEPPLKRIASGSDNAPTSTSSRVNSLVLDPRESPASPVQVDTLLHTYFTRSHGKPYYIVDESSTRHRIQSGQAPHHLCCAIWAVAARLTPHPQGAQAAVQLSEDYAARARQSMDIDEPSIDALQTLLLLVLAFIASGKGKKAHMLMANAIGMATALELHREVDTQAPIGLADRELRRRLFWTCYILDRFLTCGSKRPSLIRDKGIALRLPSWSPSPSALPIDGEFFQRGSNVQYFHGNGKKSQGSTGMLIDITRILGITNRYLAAGGVKGDSHFPWHSLSTLSKIRQELDFWASGAGEMFSGLHVLFRQPEATILVLGKFIYHLIHCLVYRPFLPIDLAELAGNGQHQSWQIEATNMCFLHANAIAELIDFARQASTIEWPAIVGYCICTAATVHIHGTHYTNTSALGESNVFSQSSESLSREMQTLSELQYAWANVQHERDTLQGIYNAHGELVNAMLGSAMRYTPGFHLEDFFDRYSNIGGPGGKSFRFDPAHLSLADTVVDFFVGSYAGTAAQAAQAASHAERPKLKRKATSLSQQTQRLDVRGQPTPGASAPLPSPEASRAASYQPGAVQPSQAGPSPPQAHYENPEYSQSTSNIRYTMPPVPAPSASGQGQAYGVSPLTPRTAGQGMPSLSGTGLSPYGYGSGFTPGNTGQISGNDSNPTYDPMFGTLPTNAFGSPATWTGDDGQQNKMSILNSGAPAPSPGTKSAKSGSTGTTQTDEKDPFLSLLEQLAEDEQRFNTGTGNELDYFLAGSGVAHPESKEIPMNMHDGLWRLGSTNSSRETQHDVPENGAFSMAAPSAVIRPPSTAGDWGFAADATTAQPYMWHSASEGELAAYPNCFLPREGSRLPWFLGTPTSEAKASETGNNSRGAVDIDAGRGDGVRVGSNHGFGRALIGSGGRLDQLGGWTSSSAFGEWIVHVGPGHSNLINLQSTDILNMDVEKIPVMEDGPVNGAAENGTSMATDTGIVFPPPRDAAKVPVSKAKIQATPTFCAGDKVDVTEVNNYLQHYGYMPLSPSSSSAAASGAEAGPVGEDTAAALRAFQEFFKLKVDGVFGPETRSAMAEDRCGFPDLTQSVDFTVLGPWKDRNIRYTFGAQSSQLPAETCKAAIRRALKTWADAGVGLTFTEVAAAQSPEVFVEFRPANDPDHSMVGGVLAHADFPPGYSVIVKGLPLPVHYDDQEHKWVDGAVAGAFDIETVGLHEFGHILGLAHSSVAGAVMYPSVSSNLTKRSLTEDDRLAIRNLYPAWRFLGGLYYGTPAVVSWAPGRTDVFVRGTNNAVYHKWQAGGGGSGWSPGETAYESLGGTIYGDVTAVSWGPNRIDLFALGTDNACWHKWWDGSAWRGWESLGGGIIGDICAVSWGANRLDLFVRGMNNGVYHKAWNGSAWTPSVTGWTHLGGTIVGSPRAVSWAPGRIDVLVRGTNNAVYQKTWSGSAWLPSVLGWQPLGGTVMDDVTPVAKAPNRLDLFVRGTNNAVYQKSWNGSAWVPSATGWTSLGGVVMSRPSAAAWGGGRITLAAQGTNNSVYKKEFNGSAWADWESIGGVVTDAPVVDPRGGDRAAVYARGTNASLYAYD</sequence>
<dbReference type="PRINTS" id="PR00138">
    <property type="entry name" value="MATRIXIN"/>
</dbReference>
<dbReference type="InterPro" id="IPR001138">
    <property type="entry name" value="Zn2Cys6_DnaBD"/>
</dbReference>
<feature type="region of interest" description="Disordered" evidence="6">
    <location>
        <begin position="43"/>
        <end position="70"/>
    </location>
</feature>
<evidence type="ECO:0000256" key="5">
    <source>
        <dbReference type="ARBA" id="ARBA00023242"/>
    </source>
</evidence>
<feature type="region of interest" description="Disordered" evidence="6">
    <location>
        <begin position="1054"/>
        <end position="1172"/>
    </location>
</feature>
<evidence type="ECO:0000313" key="9">
    <source>
        <dbReference type="EMBL" id="KAK4087031.1"/>
    </source>
</evidence>
<dbReference type="Pfam" id="PF26607">
    <property type="entry name" value="DUF8189"/>
    <property type="match status" value="2"/>
</dbReference>
<feature type="region of interest" description="Disordered" evidence="6">
    <location>
        <begin position="503"/>
        <end position="568"/>
    </location>
</feature>
<dbReference type="SUPFAM" id="SSF47090">
    <property type="entry name" value="PGBD-like"/>
    <property type="match status" value="1"/>
</dbReference>
<evidence type="ECO:0000256" key="3">
    <source>
        <dbReference type="ARBA" id="ARBA00023015"/>
    </source>
</evidence>
<keyword evidence="5" id="KW-0539">Nucleus</keyword>
<feature type="compositionally biased region" description="Polar residues" evidence="6">
    <location>
        <begin position="544"/>
        <end position="557"/>
    </location>
</feature>
<keyword evidence="10" id="KW-1185">Reference proteome</keyword>
<dbReference type="PANTHER" id="PTHR47338:SF4">
    <property type="entry name" value="ZN(II)2CYS6 TRANSCRIPTION FACTOR (EUROFUNG)"/>
    <property type="match status" value="1"/>
</dbReference>
<keyword evidence="2" id="KW-0479">Metal-binding</keyword>
<dbReference type="CDD" id="cd12148">
    <property type="entry name" value="fungal_TF_MHR"/>
    <property type="match status" value="1"/>
</dbReference>
<feature type="compositionally biased region" description="Basic and acidic residues" evidence="6">
    <location>
        <begin position="503"/>
        <end position="516"/>
    </location>
</feature>
<feature type="compositionally biased region" description="Polar residues" evidence="6">
    <location>
        <begin position="1221"/>
        <end position="1231"/>
    </location>
</feature>
<proteinExistence type="predicted"/>
<feature type="domain" description="Peptidase metallopeptidase" evidence="7">
    <location>
        <begin position="1616"/>
        <end position="1782"/>
    </location>
</feature>
<feature type="compositionally biased region" description="Basic and acidic residues" evidence="6">
    <location>
        <begin position="384"/>
        <end position="393"/>
    </location>
</feature>
<evidence type="ECO:0000256" key="2">
    <source>
        <dbReference type="ARBA" id="ARBA00022723"/>
    </source>
</evidence>
<dbReference type="CDD" id="cd22954">
    <property type="entry name" value="PLL_lectin"/>
    <property type="match status" value="1"/>
</dbReference>
<name>A0ABR0BT45_PURLI</name>
<evidence type="ECO:0000256" key="4">
    <source>
        <dbReference type="ARBA" id="ARBA00023163"/>
    </source>
</evidence>
<evidence type="ECO:0000256" key="1">
    <source>
        <dbReference type="ARBA" id="ARBA00004123"/>
    </source>
</evidence>
<dbReference type="SMART" id="SM00906">
    <property type="entry name" value="Fungal_trans"/>
    <property type="match status" value="1"/>
</dbReference>
<dbReference type="SMART" id="SM00235">
    <property type="entry name" value="ZnMc"/>
    <property type="match status" value="1"/>
</dbReference>
<evidence type="ECO:0000256" key="6">
    <source>
        <dbReference type="SAM" id="MobiDB-lite"/>
    </source>
</evidence>
<feature type="domain" description="Xylanolytic transcriptional activator regulatory" evidence="8">
    <location>
        <begin position="675"/>
        <end position="749"/>
    </location>
</feature>
<dbReference type="InterPro" id="IPR036864">
    <property type="entry name" value="Zn2-C6_fun-type_DNA-bd_sf"/>
</dbReference>
<dbReference type="InterPro" id="IPR058502">
    <property type="entry name" value="PLL-like_beta-prop"/>
</dbReference>
<dbReference type="Gene3D" id="3.40.390.10">
    <property type="entry name" value="Collagenase (Catalytic Domain)"/>
    <property type="match status" value="1"/>
</dbReference>
<dbReference type="Pfam" id="PF01471">
    <property type="entry name" value="PG_binding_1"/>
    <property type="match status" value="1"/>
</dbReference>
<dbReference type="InterPro" id="IPR002477">
    <property type="entry name" value="Peptidoglycan-bd-like"/>
</dbReference>
<comment type="caution">
    <text evidence="9">The sequence shown here is derived from an EMBL/GenBank/DDBJ whole genome shotgun (WGS) entry which is preliminary data.</text>
</comment>
<protein>
    <submittedName>
        <fullName evidence="9">Transcriptional regulator family: Fungal Specific TF</fullName>
    </submittedName>
</protein>
<feature type="compositionally biased region" description="Polar residues" evidence="6">
    <location>
        <begin position="1124"/>
        <end position="1133"/>
    </location>
</feature>
<dbReference type="Gene3D" id="4.10.240.10">
    <property type="entry name" value="Zn(2)-C6 fungal-type DNA-binding domain"/>
    <property type="match status" value="1"/>
</dbReference>
<dbReference type="InterPro" id="IPR036365">
    <property type="entry name" value="PGBD-like_sf"/>
</dbReference>
<comment type="subcellular location">
    <subcellularLocation>
        <location evidence="1">Nucleus</location>
    </subcellularLocation>
</comment>
<dbReference type="Gene3D" id="2.120.10.70">
    <property type="entry name" value="Fucose-specific lectin"/>
    <property type="match status" value="2"/>
</dbReference>
<feature type="region of interest" description="Disordered" evidence="6">
    <location>
        <begin position="324"/>
        <end position="367"/>
    </location>
</feature>